<organism evidence="8 9">
    <name type="scientific">Champsocephalus esox</name>
    <name type="common">pike icefish</name>
    <dbReference type="NCBI Taxonomy" id="159716"/>
    <lineage>
        <taxon>Eukaryota</taxon>
        <taxon>Metazoa</taxon>
        <taxon>Chordata</taxon>
        <taxon>Craniata</taxon>
        <taxon>Vertebrata</taxon>
        <taxon>Euteleostomi</taxon>
        <taxon>Actinopterygii</taxon>
        <taxon>Neopterygii</taxon>
        <taxon>Teleostei</taxon>
        <taxon>Neoteleostei</taxon>
        <taxon>Acanthomorphata</taxon>
        <taxon>Eupercaria</taxon>
        <taxon>Perciformes</taxon>
        <taxon>Notothenioidei</taxon>
        <taxon>Channichthyidae</taxon>
        <taxon>Champsocephalus</taxon>
    </lineage>
</organism>
<dbReference type="AlphaFoldDB" id="A0AAN8GMI5"/>
<evidence type="ECO:0000259" key="7">
    <source>
        <dbReference type="PROSITE" id="PS51391"/>
    </source>
</evidence>
<feature type="region of interest" description="Disordered" evidence="6">
    <location>
        <begin position="294"/>
        <end position="374"/>
    </location>
</feature>
<dbReference type="GO" id="GO:0031124">
    <property type="term" value="P:mRNA 3'-end processing"/>
    <property type="evidence" value="ECO:0007669"/>
    <property type="project" value="TreeGrafter"/>
</dbReference>
<evidence type="ECO:0000313" key="9">
    <source>
        <dbReference type="Proteomes" id="UP001335648"/>
    </source>
</evidence>
<dbReference type="Gene3D" id="6.10.250.2560">
    <property type="match status" value="1"/>
</dbReference>
<dbReference type="PANTHER" id="PTHR12460:SF40">
    <property type="entry name" value="REGULATION OF NUCLEAR PRE-MRNA DOMAIN-CONTAINING PROTEIN 2"/>
    <property type="match status" value="1"/>
</dbReference>
<evidence type="ECO:0000256" key="3">
    <source>
        <dbReference type="ARBA" id="ARBA00022990"/>
    </source>
</evidence>
<dbReference type="InterPro" id="IPR008942">
    <property type="entry name" value="ENTH_VHS"/>
</dbReference>
<reference evidence="8 9" key="1">
    <citation type="journal article" date="2023" name="Mol. Biol. Evol.">
        <title>Genomics of Secondarily Temperate Adaptation in the Only Non-Antarctic Icefish.</title>
        <authorList>
            <person name="Rivera-Colon A.G."/>
            <person name="Rayamajhi N."/>
            <person name="Minhas B.F."/>
            <person name="Madrigal G."/>
            <person name="Bilyk K.T."/>
            <person name="Yoon V."/>
            <person name="Hune M."/>
            <person name="Gregory S."/>
            <person name="Cheng C.H.C."/>
            <person name="Catchen J.M."/>
        </authorList>
    </citation>
    <scope>NUCLEOTIDE SEQUENCE [LARGE SCALE GENOMIC DNA]</scope>
    <source>
        <strain evidence="8">JC2023a</strain>
    </source>
</reference>
<keyword evidence="3" id="KW-0007">Acetylation</keyword>
<feature type="region of interest" description="Disordered" evidence="6">
    <location>
        <begin position="485"/>
        <end position="505"/>
    </location>
</feature>
<gene>
    <name evidence="8" type="ORF">CesoFtcFv8_019792</name>
</gene>
<dbReference type="PANTHER" id="PTHR12460">
    <property type="entry name" value="CYCLIN-DEPENDENT KINASE INHIBITOR-RELATED PROTEIN"/>
    <property type="match status" value="1"/>
</dbReference>
<protein>
    <recommendedName>
        <fullName evidence="5">Regulation of nuclear pre-mRNA domain-containing protein 2</fullName>
    </recommendedName>
</protein>
<proteinExistence type="predicted"/>
<keyword evidence="9" id="KW-1185">Reference proteome</keyword>
<sequence>MAAGARASSGGSFESTMGKRFQSVSNTMDSIQGLSTWCIDNKKYHSLIVRHWMKCLKKSDTSQRLNLFYVANDVIQNCKRKNAIVYRTAFAEMLPEAFLLVNTEGDPKVLKAVERILSIWEERGVYAGTLITELRSNLVKEESPPETPVEQKTPVESKADLQSKIVAEFVPQALFDDLSKYKKSLEELDLREKQLAAMRVDICSSDALKRLKDKAGGKKFSKDFEEGSAQLQDFVKFFDQQIKVGPPLMLSLSNADIFYEMQYKEVKIVANAYQTFANRVSHLKRKLDSLKANLPDMDESPIPSPSADAPSPTGSESPFHDLEMARPDPDLDGCAMEDEADAPAPSPLSSPGGSPKQMETVGQSDNREVEDMELSDEEMDSGGIIVEDQIESPIQPNVSSLKAEAAVAPEQPVTQVPPPALTPAVTPPARNPAVTPPAPAPPVAAAPVAAAPVVPRAAVESVDLGKIGSILNSLNAVMKNTGPLVESPPAASPAASSLKSPPAAPVAPHEASSLVNLLSKVDMSSADILGALSKVQGRGSLGGYLFSSEQPTCFLSLVQYRKNPSVIHIRVSSTLSEPVSPACCTCAFFTRRH</sequence>
<dbReference type="PROSITE" id="PS51391">
    <property type="entry name" value="CID"/>
    <property type="match status" value="1"/>
</dbReference>
<dbReference type="GO" id="GO:0000993">
    <property type="term" value="F:RNA polymerase II complex binding"/>
    <property type="evidence" value="ECO:0007669"/>
    <property type="project" value="TreeGrafter"/>
</dbReference>
<feature type="compositionally biased region" description="Low complexity" evidence="6">
    <location>
        <begin position="305"/>
        <end position="315"/>
    </location>
</feature>
<dbReference type="SUPFAM" id="SSF48464">
    <property type="entry name" value="ENTH/VHS domain"/>
    <property type="match status" value="1"/>
</dbReference>
<feature type="compositionally biased region" description="Basic and acidic residues" evidence="6">
    <location>
        <begin position="318"/>
        <end position="329"/>
    </location>
</feature>
<dbReference type="Proteomes" id="UP001335648">
    <property type="component" value="Unassembled WGS sequence"/>
</dbReference>
<comment type="subunit">
    <text evidence="4">Associates with the RNA polymerase II complex.</text>
</comment>
<evidence type="ECO:0000256" key="6">
    <source>
        <dbReference type="SAM" id="MobiDB-lite"/>
    </source>
</evidence>
<comment type="caution">
    <text evidence="8">The sequence shown here is derived from an EMBL/GenBank/DDBJ whole genome shotgun (WGS) entry which is preliminary data.</text>
</comment>
<dbReference type="Gene3D" id="1.25.40.90">
    <property type="match status" value="1"/>
</dbReference>
<keyword evidence="2" id="KW-0597">Phosphoprotein</keyword>
<evidence type="ECO:0000256" key="1">
    <source>
        <dbReference type="ARBA" id="ARBA00022481"/>
    </source>
</evidence>
<dbReference type="FunFam" id="1.25.40.90:FF:000020">
    <property type="entry name" value="regulation of nuclear pre-mRNA domain-containing protein 2 isoform X1"/>
    <property type="match status" value="1"/>
</dbReference>
<name>A0AAN8GMI5_9TELE</name>
<keyword evidence="1" id="KW-0488">Methylation</keyword>
<dbReference type="InterPro" id="IPR006569">
    <property type="entry name" value="CID_dom"/>
</dbReference>
<evidence type="ECO:0000256" key="4">
    <source>
        <dbReference type="ARBA" id="ARBA00062892"/>
    </source>
</evidence>
<evidence type="ECO:0000256" key="5">
    <source>
        <dbReference type="ARBA" id="ARBA00067342"/>
    </source>
</evidence>
<feature type="compositionally biased region" description="Low complexity" evidence="6">
    <location>
        <begin position="487"/>
        <end position="501"/>
    </location>
</feature>
<accession>A0AAN8GMI5</accession>
<dbReference type="Pfam" id="PF04818">
    <property type="entry name" value="CID"/>
    <property type="match status" value="1"/>
</dbReference>
<dbReference type="SMART" id="SM00582">
    <property type="entry name" value="RPR"/>
    <property type="match status" value="1"/>
</dbReference>
<feature type="domain" description="CID" evidence="7">
    <location>
        <begin position="9"/>
        <end position="142"/>
    </location>
</feature>
<dbReference type="EMBL" id="JAULUE010002061">
    <property type="protein sequence ID" value="KAK5883463.1"/>
    <property type="molecule type" value="Genomic_DNA"/>
</dbReference>
<evidence type="ECO:0000256" key="2">
    <source>
        <dbReference type="ARBA" id="ARBA00022553"/>
    </source>
</evidence>
<evidence type="ECO:0000313" key="8">
    <source>
        <dbReference type="EMBL" id="KAK5883463.1"/>
    </source>
</evidence>